<dbReference type="EMBL" id="JAHOEF010000142">
    <property type="protein sequence ID" value="MBV3383782.1"/>
    <property type="molecule type" value="Genomic_DNA"/>
</dbReference>
<evidence type="ECO:0000256" key="1">
    <source>
        <dbReference type="ARBA" id="ARBA00023002"/>
    </source>
</evidence>
<dbReference type="RefSeq" id="WP_217748410.1">
    <property type="nucleotide sequence ID" value="NZ_JAHOEB010000122.1"/>
</dbReference>
<evidence type="ECO:0000313" key="5">
    <source>
        <dbReference type="Proteomes" id="UP001197492"/>
    </source>
</evidence>
<dbReference type="PANTHER" id="PTHR42760">
    <property type="entry name" value="SHORT-CHAIN DEHYDROGENASES/REDUCTASES FAMILY MEMBER"/>
    <property type="match status" value="1"/>
</dbReference>
<dbReference type="GO" id="GO:0047936">
    <property type="term" value="F:glucose 1-dehydrogenase [NAD(P)+] activity"/>
    <property type="evidence" value="ECO:0007669"/>
    <property type="project" value="UniProtKB-EC"/>
</dbReference>
<dbReference type="NCBIfam" id="NF005559">
    <property type="entry name" value="PRK07231.1"/>
    <property type="match status" value="1"/>
</dbReference>
<name>A0AAW4MWT4_9FIRM</name>
<reference evidence="2 5" key="1">
    <citation type="submission" date="2021-06" db="EMBL/GenBank/DDBJ databases">
        <title>Collection of gut derived symbiotic bacterial strains cultured from healthy donors.</title>
        <authorList>
            <person name="Lin H."/>
            <person name="Littmann E."/>
            <person name="Pamer E.G."/>
        </authorList>
    </citation>
    <scope>NUCLEOTIDE SEQUENCE</scope>
    <source>
        <strain evidence="3 5">MSK.21.70</strain>
        <strain evidence="2">MSK.21.82</strain>
    </source>
</reference>
<dbReference type="InterPro" id="IPR002347">
    <property type="entry name" value="SDR_fam"/>
</dbReference>
<organism evidence="2 4">
    <name type="scientific">Catenibacterium mitsuokai</name>
    <dbReference type="NCBI Taxonomy" id="100886"/>
    <lineage>
        <taxon>Bacteria</taxon>
        <taxon>Bacillati</taxon>
        <taxon>Bacillota</taxon>
        <taxon>Erysipelotrichia</taxon>
        <taxon>Erysipelotrichales</taxon>
        <taxon>Coprobacillaceae</taxon>
        <taxon>Catenibacterium</taxon>
    </lineage>
</organism>
<dbReference type="EC" id="1.1.1.47" evidence="2"/>
<dbReference type="Proteomes" id="UP001196408">
    <property type="component" value="Unassembled WGS sequence"/>
</dbReference>
<dbReference type="GO" id="GO:0006633">
    <property type="term" value="P:fatty acid biosynthetic process"/>
    <property type="evidence" value="ECO:0007669"/>
    <property type="project" value="TreeGrafter"/>
</dbReference>
<accession>A0AAW4MWT4</accession>
<evidence type="ECO:0000313" key="3">
    <source>
        <dbReference type="EMBL" id="MBV3393821.1"/>
    </source>
</evidence>
<dbReference type="GO" id="GO:0008206">
    <property type="term" value="P:bile acid metabolic process"/>
    <property type="evidence" value="ECO:0007669"/>
    <property type="project" value="UniProtKB-ARBA"/>
</dbReference>
<protein>
    <submittedName>
        <fullName evidence="2">Glucose 1-dehydrogenase</fullName>
        <ecNumber evidence="2">1.1.1.47</ecNumber>
    </submittedName>
</protein>
<evidence type="ECO:0000313" key="4">
    <source>
        <dbReference type="Proteomes" id="UP001196408"/>
    </source>
</evidence>
<keyword evidence="1 2" id="KW-0560">Oxidoreductase</keyword>
<dbReference type="Proteomes" id="UP001197492">
    <property type="component" value="Unassembled WGS sequence"/>
</dbReference>
<sequence length="253" mass="26849">MISFDLTGKVAVVTGASSGLGEQFAKALSEQGCDVAVLARRVERLEELSKKLKENGHDCLPVACDVTNEESIKEAVKKIEEHYGHIDILVNNAGVVEYSSGLHDHTTEQWDKVLNTDLKGVFLMGREVSKVMIKQNSGKIINIASVGGIQAGPAQVSYFAAKGGVVNLTKAMAGDLAPYGILVNAIAPGVYDTEMTHGALDAPGSLVLKNRVALKRFGREGEMNGALVYFASDACTYTTGQTLVVDGGMTSML</sequence>
<keyword evidence="5" id="KW-1185">Reference proteome</keyword>
<dbReference type="GO" id="GO:0048038">
    <property type="term" value="F:quinone binding"/>
    <property type="evidence" value="ECO:0007669"/>
    <property type="project" value="TreeGrafter"/>
</dbReference>
<dbReference type="Pfam" id="PF00106">
    <property type="entry name" value="adh_short"/>
    <property type="match status" value="1"/>
</dbReference>
<evidence type="ECO:0000313" key="2">
    <source>
        <dbReference type="EMBL" id="MBV3383782.1"/>
    </source>
</evidence>
<comment type="caution">
    <text evidence="2">The sequence shown here is derived from an EMBL/GenBank/DDBJ whole genome shotgun (WGS) entry which is preliminary data.</text>
</comment>
<gene>
    <name evidence="2" type="ORF">KSV97_11315</name>
    <name evidence="3" type="ORF">KSW06_11355</name>
</gene>
<proteinExistence type="predicted"/>
<dbReference type="PANTHER" id="PTHR42760:SF133">
    <property type="entry name" value="3-OXOACYL-[ACYL-CARRIER-PROTEIN] REDUCTASE"/>
    <property type="match status" value="1"/>
</dbReference>
<dbReference type="FunFam" id="3.40.50.720:FF:000084">
    <property type="entry name" value="Short-chain dehydrogenase reductase"/>
    <property type="match status" value="1"/>
</dbReference>
<dbReference type="AlphaFoldDB" id="A0AAW4MWT4"/>
<dbReference type="EMBL" id="JAHOEL010000146">
    <property type="protein sequence ID" value="MBV3393821.1"/>
    <property type="molecule type" value="Genomic_DNA"/>
</dbReference>